<feature type="domain" description="Predicted pPIWI-associating nuclease group 2" evidence="2">
    <location>
        <begin position="154"/>
        <end position="276"/>
    </location>
</feature>
<dbReference type="InterPro" id="IPR041584">
    <property type="entry name" value="Put_pPIWI_pnuc_2"/>
</dbReference>
<evidence type="ECO:0000259" key="2">
    <source>
        <dbReference type="Pfam" id="PF18166"/>
    </source>
</evidence>
<dbReference type="OrthoDB" id="712022at2"/>
<organism evidence="3">
    <name type="scientific">Chlorobium chlorochromatii (strain CaD3)</name>
    <dbReference type="NCBI Taxonomy" id="340177"/>
    <lineage>
        <taxon>Bacteria</taxon>
        <taxon>Pseudomonadati</taxon>
        <taxon>Chlorobiota</taxon>
        <taxon>Chlorobiia</taxon>
        <taxon>Chlorobiales</taxon>
        <taxon>Chlorobiaceae</taxon>
        <taxon>Chlorobium/Pelodictyon group</taxon>
        <taxon>Chlorobium</taxon>
    </lineage>
</organism>
<reference evidence="3" key="1">
    <citation type="submission" date="2005-08" db="EMBL/GenBank/DDBJ databases">
        <title>Complete sequence of Chlorobium chlorochromatii CaD3.</title>
        <authorList>
            <person name="Copeland A."/>
            <person name="Lucas S."/>
            <person name="Lapidus A."/>
            <person name="Barry K."/>
            <person name="Detter J.C."/>
            <person name="Glavina T."/>
            <person name="Hammon N."/>
            <person name="Israni S."/>
            <person name="Pitluck S."/>
            <person name="Bryant D."/>
            <person name="Schmutz J."/>
            <person name="Larimer F."/>
            <person name="Land M."/>
            <person name="Kyrpides N."/>
            <person name="Ivanova N."/>
            <person name="Richardson P."/>
        </authorList>
    </citation>
    <scope>NUCLEOTIDE SEQUENCE [LARGE SCALE GENOMIC DNA]</scope>
    <source>
        <strain evidence="3">CaD3</strain>
    </source>
</reference>
<dbReference type="AlphaFoldDB" id="Q3AT03"/>
<dbReference type="InterPro" id="IPR040556">
    <property type="entry name" value="pP_pnuc_1"/>
</dbReference>
<dbReference type="HOGENOM" id="CLU_070781_1_0_10"/>
<evidence type="ECO:0000259" key="1">
    <source>
        <dbReference type="Pfam" id="PF18165"/>
    </source>
</evidence>
<protein>
    <submittedName>
        <fullName evidence="3">Uncharacterized protein</fullName>
    </submittedName>
</protein>
<name>Q3AT03_CHLCH</name>
<dbReference type="eggNOG" id="ENOG5032TRB">
    <property type="taxonomic scope" value="Bacteria"/>
</dbReference>
<proteinExistence type="predicted"/>
<evidence type="ECO:0000313" key="3">
    <source>
        <dbReference type="EMBL" id="ABB27872.1"/>
    </source>
</evidence>
<dbReference type="Pfam" id="PF18166">
    <property type="entry name" value="pP_pnuc_2"/>
    <property type="match status" value="1"/>
</dbReference>
<accession>Q3AT03</accession>
<dbReference type="EMBL" id="CP000108">
    <property type="protein sequence ID" value="ABB27872.1"/>
    <property type="molecule type" value="Genomic_DNA"/>
</dbReference>
<feature type="domain" description="Predicted pPIWI-associating nuclease" evidence="1">
    <location>
        <begin position="9"/>
        <end position="147"/>
    </location>
</feature>
<gene>
    <name evidence="3" type="ordered locus">Cag_0599</name>
</gene>
<sequence>MENFEKIKKILTSNFEIELFEAALASLNDKSNRLRFNNFAYSIRELSRHFLYSLSPELNIKNCRWYKTETNDDKPTRAQRVRYAIQGGISDELLEDWSFDILGLADTIKSVVSSINSLNKYTHINPEVFDLKDEEVKEKSILVLETFSKFVETIKEYREELKKFLDGHIENHMINSVISNFFKNVDCLAPHHSLEYCEVSDYHISEINDKKIVVNVTGDLHVVLQYGSSSDRREGDGLDLNENFPFETKIRYEISEDFPSDNHEVDDYDVDTSKWYE</sequence>
<dbReference type="Pfam" id="PF18165">
    <property type="entry name" value="pP_pnuc_1"/>
    <property type="match status" value="1"/>
</dbReference>
<dbReference type="KEGG" id="cch:Cag_0599"/>